<reference evidence="1" key="1">
    <citation type="submission" date="2020-05" db="EMBL/GenBank/DDBJ databases">
        <authorList>
            <person name="Rincon C."/>
            <person name="Sanders R I."/>
            <person name="Robbins C."/>
            <person name="Chaturvedi A."/>
        </authorList>
    </citation>
    <scope>NUCLEOTIDE SEQUENCE</scope>
    <source>
        <strain evidence="1">CHB12</strain>
    </source>
</reference>
<sequence length="1047" mass="120140">MKHTEATLSKHPKVRKIIDPKTVICICGKKVRLDRNYDPDLLDRHVKKKICKSNDGNAQITQFFSTQDSETSNTKRKLCVGLNDEKVKLYLRRIGFVTTFGGAPPPEIVARELFGDKIKSSFHWNDLNKKENDQLLDTLRSQAKWINDSTTFCVRSTECSTYVDGIGEVCKQCLNLKKLKVFLNAIDKPIPKEKNQKYTPLILYKNSPFYQYCKNANVMELLGYFNDPEDCTPKFWNQLARMGRAASSSPQTYAIFQKNLAGRTIRNIRVQRAQSDLAIDDPSICFENMAKFRKFLNSINYDGPIAASTDNTKLEEKLRYSASLGAILGSTFPLQETLISSYVPVPKVPPFVLGIIPNNSENVSDVYEIHNQVLELAAHFKIHILSIGADGASIEIKAQKNIMQTNTQTKLEFNDELYNIKLHCPVIPNIGPIVCISDPKHAKKNGRNSIFSGARMLTFGDSFLGFGHVLGLSKSPNSALYHADVLNVDKQDDGAAYRLFSYEFLYEVTQTLNSDSKNKGLLVYLFIIGELIDSYLNRDISNHERIKMVMMSSFFLRIWKQFIQNASDKYEEIFANDRNFLAHQTYEILSFLVDSMILLIIAHREYYNSMPLLPWMHGSEACEHFFGMARQHLPDFTYADLIYLIPKIRHVTNAYYNSTIVNPNSEYKTSRVGYICDYFEGNVDNLNSSLKIWPTDDEIRVLINDAYREANALAKCVSMVVTLLPSSPIDLLTSEITPIEENLTKEFRDGEEILAEVAEMMENVASLNLRNDTDEDLIDAREQITNLSNNTYLQQIYDDNNPDILDNNGNVIFDLLHQRRKYHKAYTSKKMIRSQFQERDYNSSEINPSIASKIVAQVTNNNNNTRLPKARLERWDIRKRFENVNEMLKNSRELQLPNYILDYVPSICMANISSIYPVQKGGFALTLINKEICLVQILAIYYRTSTGNNHSYTEEPINEVNLITYVSTKVFRNLQNNLFYSKCEEGYEYFCHLTSKRILYYLGYQVEKSCTDMYSLQSNAYQIYQTLSNDSILSCILRCLNQKGKNK</sequence>
<gene>
    <name evidence="1" type="ORF">CHRIB12_LOCUS19919</name>
</gene>
<dbReference type="Proteomes" id="UP000684084">
    <property type="component" value="Unassembled WGS sequence"/>
</dbReference>
<dbReference type="OrthoDB" id="2359969at2759"/>
<comment type="caution">
    <text evidence="1">The sequence shown here is derived from an EMBL/GenBank/DDBJ whole genome shotgun (WGS) entry which is preliminary data.</text>
</comment>
<evidence type="ECO:0000313" key="1">
    <source>
        <dbReference type="EMBL" id="CAB5386889.1"/>
    </source>
</evidence>
<dbReference type="EMBL" id="CAGKOT010000056">
    <property type="protein sequence ID" value="CAB5386889.1"/>
    <property type="molecule type" value="Genomic_DNA"/>
</dbReference>
<protein>
    <submittedName>
        <fullName evidence="1">Uncharacterized protein</fullName>
    </submittedName>
</protein>
<accession>A0A916EGR2</accession>
<proteinExistence type="predicted"/>
<organism evidence="1 2">
    <name type="scientific">Rhizophagus irregularis</name>
    <dbReference type="NCBI Taxonomy" id="588596"/>
    <lineage>
        <taxon>Eukaryota</taxon>
        <taxon>Fungi</taxon>
        <taxon>Fungi incertae sedis</taxon>
        <taxon>Mucoromycota</taxon>
        <taxon>Glomeromycotina</taxon>
        <taxon>Glomeromycetes</taxon>
        <taxon>Glomerales</taxon>
        <taxon>Glomeraceae</taxon>
        <taxon>Rhizophagus</taxon>
    </lineage>
</organism>
<dbReference type="AlphaFoldDB" id="A0A916EGR2"/>
<evidence type="ECO:0000313" key="2">
    <source>
        <dbReference type="Proteomes" id="UP000684084"/>
    </source>
</evidence>
<dbReference type="VEuPathDB" id="FungiDB:RhiirFUN_014055"/>
<name>A0A916EGR2_9GLOM</name>